<dbReference type="InterPro" id="IPR000943">
    <property type="entry name" value="RNA_pol_sigma70"/>
</dbReference>
<dbReference type="AlphaFoldDB" id="A0ABD3B2J9"/>
<dbReference type="SUPFAM" id="SSF88946">
    <property type="entry name" value="Sigma2 domain of RNA polymerase sigma factors"/>
    <property type="match status" value="1"/>
</dbReference>
<keyword evidence="8" id="KW-1185">Reference proteome</keyword>
<dbReference type="InterPro" id="IPR013324">
    <property type="entry name" value="RNA_pol_sigma_r3/r4-like"/>
</dbReference>
<dbReference type="Proteomes" id="UP001630127">
    <property type="component" value="Unassembled WGS sequence"/>
</dbReference>
<dbReference type="Pfam" id="PF04542">
    <property type="entry name" value="Sigma70_r2"/>
    <property type="match status" value="1"/>
</dbReference>
<gene>
    <name evidence="7" type="ORF">ACH5RR_000864</name>
</gene>
<dbReference type="NCBIfam" id="TIGR02937">
    <property type="entry name" value="sigma70-ECF"/>
    <property type="match status" value="1"/>
</dbReference>
<accession>A0ABD3B2J9</accession>
<evidence type="ECO:0000256" key="2">
    <source>
        <dbReference type="ARBA" id="ARBA00023015"/>
    </source>
</evidence>
<dbReference type="PRINTS" id="PR00046">
    <property type="entry name" value="SIGMA70FCT"/>
</dbReference>
<dbReference type="GO" id="GO:0003677">
    <property type="term" value="F:DNA binding"/>
    <property type="evidence" value="ECO:0007669"/>
    <property type="project" value="UniProtKB-KW"/>
</dbReference>
<keyword evidence="4" id="KW-0238">DNA-binding</keyword>
<dbReference type="InterPro" id="IPR013325">
    <property type="entry name" value="RNA_pol_sigma_r2"/>
</dbReference>
<evidence type="ECO:0000313" key="7">
    <source>
        <dbReference type="EMBL" id="KAL3537498.1"/>
    </source>
</evidence>
<comment type="caution">
    <text evidence="7">The sequence shown here is derived from an EMBL/GenBank/DDBJ whole genome shotgun (WGS) entry which is preliminary data.</text>
</comment>
<dbReference type="PANTHER" id="PTHR30603">
    <property type="entry name" value="RNA POLYMERASE SIGMA FACTOR RPO"/>
    <property type="match status" value="1"/>
</dbReference>
<feature type="domain" description="RNA polymerase sigma-70" evidence="6">
    <location>
        <begin position="235"/>
        <end position="248"/>
    </location>
</feature>
<dbReference type="Pfam" id="PF04545">
    <property type="entry name" value="Sigma70_r4"/>
    <property type="match status" value="1"/>
</dbReference>
<dbReference type="SUPFAM" id="SSF88659">
    <property type="entry name" value="Sigma3 and sigma4 domains of RNA polymerase sigma factors"/>
    <property type="match status" value="2"/>
</dbReference>
<dbReference type="Gene3D" id="1.20.140.160">
    <property type="match status" value="1"/>
</dbReference>
<name>A0ABD3B2J9_9GENT</name>
<dbReference type="PANTHER" id="PTHR30603:SF47">
    <property type="entry name" value="RNA POLYMERASE SIGMA FACTOR SIGD, CHLOROPLASTIC"/>
    <property type="match status" value="1"/>
</dbReference>
<keyword evidence="5" id="KW-0804">Transcription</keyword>
<proteinExistence type="inferred from homology"/>
<evidence type="ECO:0000256" key="1">
    <source>
        <dbReference type="ARBA" id="ARBA00007788"/>
    </source>
</evidence>
<dbReference type="InterPro" id="IPR007630">
    <property type="entry name" value="RNA_pol_sigma70_r4"/>
</dbReference>
<keyword evidence="3" id="KW-0731">Sigma factor</keyword>
<dbReference type="InterPro" id="IPR014284">
    <property type="entry name" value="RNA_pol_sigma-70_dom"/>
</dbReference>
<comment type="similarity">
    <text evidence="1">Belongs to the sigma-70 factor family.</text>
</comment>
<dbReference type="InterPro" id="IPR050239">
    <property type="entry name" value="Sigma-70_RNA_pol_init_factors"/>
</dbReference>
<evidence type="ECO:0000256" key="3">
    <source>
        <dbReference type="ARBA" id="ARBA00023082"/>
    </source>
</evidence>
<sequence length="444" mass="49990">MAITVCSSANHSSTLPTISLSYHHPTKSYRQVFNTLHFPACISSSNHASKSVPEVAAFAISTEALTRTIDADEAARAAVASAFEMDSFLEFRESGNDDDEERSWGNKVLNRRKRRRKRRKAVSENLENDKVLQSVPLKPANSSGQCYLTPKQEAEYSFCLKEESKVEAVRKRIEETSEDKVTLAQWAKAAGMSKITLDTILFNGREAQERITRCYRRLVISVASSYQGRGLSLQDLIQEGNLGLLHGAKRFNPDKGNKLSTYVYWWIRQAITRAIAKKSRITRLPGSISELVPKICEANAVLSRRLRKLPTCQEIAKAVKKDMLTVGLALARNREPISIDQAISAGVSMSLQQILPGPDETTPEAMVKKQFMKRDLEIFLKGLCDREMNILRLYYGLNGDTPQSFEEIGRHLKLSRERVRQISCTALSKLRETSMVNDLKVYVE</sequence>
<protein>
    <recommendedName>
        <fullName evidence="6">RNA polymerase sigma-70 domain-containing protein</fullName>
    </recommendedName>
</protein>
<dbReference type="Pfam" id="PF04539">
    <property type="entry name" value="Sigma70_r3"/>
    <property type="match status" value="1"/>
</dbReference>
<evidence type="ECO:0000259" key="6">
    <source>
        <dbReference type="PROSITE" id="PS00715"/>
    </source>
</evidence>
<dbReference type="Gene3D" id="1.20.120.1810">
    <property type="match status" value="1"/>
</dbReference>
<organism evidence="7 8">
    <name type="scientific">Cinchona calisaya</name>
    <dbReference type="NCBI Taxonomy" id="153742"/>
    <lineage>
        <taxon>Eukaryota</taxon>
        <taxon>Viridiplantae</taxon>
        <taxon>Streptophyta</taxon>
        <taxon>Embryophyta</taxon>
        <taxon>Tracheophyta</taxon>
        <taxon>Spermatophyta</taxon>
        <taxon>Magnoliopsida</taxon>
        <taxon>eudicotyledons</taxon>
        <taxon>Gunneridae</taxon>
        <taxon>Pentapetalae</taxon>
        <taxon>asterids</taxon>
        <taxon>lamiids</taxon>
        <taxon>Gentianales</taxon>
        <taxon>Rubiaceae</taxon>
        <taxon>Cinchonoideae</taxon>
        <taxon>Cinchoneae</taxon>
        <taxon>Cinchona</taxon>
    </lineage>
</organism>
<evidence type="ECO:0000313" key="8">
    <source>
        <dbReference type="Proteomes" id="UP001630127"/>
    </source>
</evidence>
<dbReference type="InterPro" id="IPR007627">
    <property type="entry name" value="RNA_pol_sigma70_r2"/>
</dbReference>
<evidence type="ECO:0000256" key="5">
    <source>
        <dbReference type="ARBA" id="ARBA00023163"/>
    </source>
</evidence>
<dbReference type="GO" id="GO:0071482">
    <property type="term" value="P:cellular response to light stimulus"/>
    <property type="evidence" value="ECO:0007669"/>
    <property type="project" value="UniProtKB-ARBA"/>
</dbReference>
<keyword evidence="2" id="KW-0805">Transcription regulation</keyword>
<dbReference type="InterPro" id="IPR007624">
    <property type="entry name" value="RNA_pol_sigma70_r3"/>
</dbReference>
<dbReference type="EMBL" id="JBJUIK010000001">
    <property type="protein sequence ID" value="KAL3537498.1"/>
    <property type="molecule type" value="Genomic_DNA"/>
</dbReference>
<dbReference type="GO" id="GO:0016987">
    <property type="term" value="F:sigma factor activity"/>
    <property type="evidence" value="ECO:0007669"/>
    <property type="project" value="UniProtKB-KW"/>
</dbReference>
<reference evidence="7 8" key="1">
    <citation type="submission" date="2024-11" db="EMBL/GenBank/DDBJ databases">
        <title>A near-complete genome assembly of Cinchona calisaya.</title>
        <authorList>
            <person name="Lian D.C."/>
            <person name="Zhao X.W."/>
            <person name="Wei L."/>
        </authorList>
    </citation>
    <scope>NUCLEOTIDE SEQUENCE [LARGE SCALE GENOMIC DNA]</scope>
    <source>
        <tissue evidence="7">Nenye</tissue>
    </source>
</reference>
<evidence type="ECO:0000256" key="4">
    <source>
        <dbReference type="ARBA" id="ARBA00023125"/>
    </source>
</evidence>
<dbReference type="PROSITE" id="PS00715">
    <property type="entry name" value="SIGMA70_1"/>
    <property type="match status" value="1"/>
</dbReference>